<evidence type="ECO:0000313" key="3">
    <source>
        <dbReference type="Proteomes" id="UP000736335"/>
    </source>
</evidence>
<organism evidence="2 3">
    <name type="scientific">Thelephora terrestris</name>
    <dbReference type="NCBI Taxonomy" id="56493"/>
    <lineage>
        <taxon>Eukaryota</taxon>
        <taxon>Fungi</taxon>
        <taxon>Dikarya</taxon>
        <taxon>Basidiomycota</taxon>
        <taxon>Agaricomycotina</taxon>
        <taxon>Agaricomycetes</taxon>
        <taxon>Thelephorales</taxon>
        <taxon>Thelephoraceae</taxon>
        <taxon>Thelephora</taxon>
    </lineage>
</organism>
<dbReference type="OrthoDB" id="3269405at2759"/>
<dbReference type="EMBL" id="WIUZ02000038">
    <property type="protein sequence ID" value="KAF9777448.1"/>
    <property type="molecule type" value="Genomic_DNA"/>
</dbReference>
<sequence length="187" mass="20192">MIDPTSIGGALASRLTPTPVAFPAVHCGNCGAVEVPQRQYRSAPLAPDPTYDTGDVIVFSKAGGCGVPIVDAAEYRLSDLLGGDDLMFVNTTVSTFSVRIEWPGYKMWNGQFRAKSWGGTNEPITRSRLALQIAKRVIEFLEAMEGVETEDMAWKVGRGHIVASDLVLVSLAQVSKGSWQPLLRLLA</sequence>
<dbReference type="Proteomes" id="UP000736335">
    <property type="component" value="Unassembled WGS sequence"/>
</dbReference>
<evidence type="ECO:0000313" key="2">
    <source>
        <dbReference type="EMBL" id="KAF9785743.1"/>
    </source>
</evidence>
<protein>
    <submittedName>
        <fullName evidence="2">Uncharacterized protein</fullName>
    </submittedName>
</protein>
<name>A0A9P6HF81_9AGAM</name>
<keyword evidence="3" id="KW-1185">Reference proteome</keyword>
<reference evidence="2" key="1">
    <citation type="journal article" date="2020" name="Nat. Commun.">
        <title>Large-scale genome sequencing of mycorrhizal fungi provides insights into the early evolution of symbiotic traits.</title>
        <authorList>
            <person name="Miyauchi S."/>
            <person name="Kiss E."/>
            <person name="Kuo A."/>
            <person name="Drula E."/>
            <person name="Kohler A."/>
            <person name="Sanchez-Garcia M."/>
            <person name="Morin E."/>
            <person name="Andreopoulos B."/>
            <person name="Barry K.W."/>
            <person name="Bonito G."/>
            <person name="Buee M."/>
            <person name="Carver A."/>
            <person name="Chen C."/>
            <person name="Cichocki N."/>
            <person name="Clum A."/>
            <person name="Culley D."/>
            <person name="Crous P.W."/>
            <person name="Fauchery L."/>
            <person name="Girlanda M."/>
            <person name="Hayes R.D."/>
            <person name="Keri Z."/>
            <person name="LaButti K."/>
            <person name="Lipzen A."/>
            <person name="Lombard V."/>
            <person name="Magnuson J."/>
            <person name="Maillard F."/>
            <person name="Murat C."/>
            <person name="Nolan M."/>
            <person name="Ohm R.A."/>
            <person name="Pangilinan J."/>
            <person name="Pereira M.F."/>
            <person name="Perotto S."/>
            <person name="Peter M."/>
            <person name="Pfister S."/>
            <person name="Riley R."/>
            <person name="Sitrit Y."/>
            <person name="Stielow J.B."/>
            <person name="Szollosi G."/>
            <person name="Zifcakova L."/>
            <person name="Stursova M."/>
            <person name="Spatafora J.W."/>
            <person name="Tedersoo L."/>
            <person name="Vaario L.M."/>
            <person name="Yamada A."/>
            <person name="Yan M."/>
            <person name="Wang P."/>
            <person name="Xu J."/>
            <person name="Bruns T."/>
            <person name="Baldrian P."/>
            <person name="Vilgalys R."/>
            <person name="Dunand C."/>
            <person name="Henrissat B."/>
            <person name="Grigoriev I.V."/>
            <person name="Hibbett D."/>
            <person name="Nagy L.G."/>
            <person name="Martin F.M."/>
        </authorList>
    </citation>
    <scope>NUCLEOTIDE SEQUENCE</scope>
    <source>
        <strain evidence="2">UH-Tt-Lm1</strain>
    </source>
</reference>
<gene>
    <name evidence="2" type="ORF">BJ322DRAFT_1056084</name>
    <name evidence="1" type="ORF">BJ322DRAFT_1096578</name>
</gene>
<reference evidence="2" key="2">
    <citation type="submission" date="2020-11" db="EMBL/GenBank/DDBJ databases">
        <authorList>
            <consortium name="DOE Joint Genome Institute"/>
            <person name="Kuo A."/>
            <person name="Miyauchi S."/>
            <person name="Kiss E."/>
            <person name="Drula E."/>
            <person name="Kohler A."/>
            <person name="Sanchez-Garcia M."/>
            <person name="Andreopoulos B."/>
            <person name="Barry K.W."/>
            <person name="Bonito G."/>
            <person name="Buee M."/>
            <person name="Carver A."/>
            <person name="Chen C."/>
            <person name="Cichocki N."/>
            <person name="Clum A."/>
            <person name="Culley D."/>
            <person name="Crous P.W."/>
            <person name="Fauchery L."/>
            <person name="Girlanda M."/>
            <person name="Hayes R."/>
            <person name="Keri Z."/>
            <person name="Labutti K."/>
            <person name="Lipzen A."/>
            <person name="Lombard V."/>
            <person name="Magnuson J."/>
            <person name="Maillard F."/>
            <person name="Morin E."/>
            <person name="Murat C."/>
            <person name="Nolan M."/>
            <person name="Ohm R."/>
            <person name="Pangilinan J."/>
            <person name="Pereira M."/>
            <person name="Perotto S."/>
            <person name="Peter M."/>
            <person name="Riley R."/>
            <person name="Sitrit Y."/>
            <person name="Stielow B."/>
            <person name="Szollosi G."/>
            <person name="Zifcakova L."/>
            <person name="Stursova M."/>
            <person name="Spatafora J.W."/>
            <person name="Tedersoo L."/>
            <person name="Vaario L.-M."/>
            <person name="Yamada A."/>
            <person name="Yan M."/>
            <person name="Wang P."/>
            <person name="Xu J."/>
            <person name="Bruns T."/>
            <person name="Baldrian P."/>
            <person name="Vilgalys R."/>
            <person name="Henrissat B."/>
            <person name="Grigoriev I.V."/>
            <person name="Hibbett D."/>
            <person name="Nagy L.G."/>
            <person name="Martin F.M."/>
        </authorList>
    </citation>
    <scope>NUCLEOTIDE SEQUENCE</scope>
    <source>
        <strain evidence="2">UH-Tt-Lm1</strain>
    </source>
</reference>
<dbReference type="AlphaFoldDB" id="A0A9P6HF81"/>
<comment type="caution">
    <text evidence="2">The sequence shown here is derived from an EMBL/GenBank/DDBJ whole genome shotgun (WGS) entry which is preliminary data.</text>
</comment>
<accession>A0A9P6HF81</accession>
<proteinExistence type="predicted"/>
<evidence type="ECO:0000313" key="1">
    <source>
        <dbReference type="EMBL" id="KAF9777448.1"/>
    </source>
</evidence>
<dbReference type="EMBL" id="WIUZ02000006">
    <property type="protein sequence ID" value="KAF9785743.1"/>
    <property type="molecule type" value="Genomic_DNA"/>
</dbReference>